<feature type="transmembrane region" description="Helical" evidence="1">
    <location>
        <begin position="24"/>
        <end position="42"/>
    </location>
</feature>
<accession>A0A5C7C2R8</accession>
<reference evidence="2 3" key="1">
    <citation type="submission" date="2019-07" db="EMBL/GenBank/DDBJ databases">
        <title>Serratia strains were isolated from fresh produce.</title>
        <authorList>
            <person name="Cho G.-S."/>
            <person name="Stein M."/>
            <person name="Lee W."/>
            <person name="Suh S.H."/>
            <person name="Franz C.M.A.P."/>
        </authorList>
    </citation>
    <scope>NUCLEOTIDE SEQUENCE [LARGE SCALE GENOMIC DNA]</scope>
    <source>
        <strain evidence="2 3">S16</strain>
    </source>
</reference>
<protein>
    <submittedName>
        <fullName evidence="2">Uncharacterized protein</fullName>
    </submittedName>
</protein>
<keyword evidence="1" id="KW-0472">Membrane</keyword>
<dbReference type="Proteomes" id="UP000321126">
    <property type="component" value="Unassembled WGS sequence"/>
</dbReference>
<name>A0A5C7C2R8_SERMA</name>
<evidence type="ECO:0000313" key="2">
    <source>
        <dbReference type="EMBL" id="TXE27135.1"/>
    </source>
</evidence>
<evidence type="ECO:0000313" key="3">
    <source>
        <dbReference type="Proteomes" id="UP000321126"/>
    </source>
</evidence>
<sequence>MSWGSALKALVIDPKTGELSTAEVMTVGAFVVSSIMVLNAAFTQSLAEYEFVGYLAVWALHSQATRLVSLQRDRMDKADDATG</sequence>
<gene>
    <name evidence="2" type="ORF">FOT62_22715</name>
</gene>
<comment type="caution">
    <text evidence="2">The sequence shown here is derived from an EMBL/GenBank/DDBJ whole genome shotgun (WGS) entry which is preliminary data.</text>
</comment>
<dbReference type="EMBL" id="VOUQ01000019">
    <property type="protein sequence ID" value="TXE27135.1"/>
    <property type="molecule type" value="Genomic_DNA"/>
</dbReference>
<keyword evidence="1" id="KW-0812">Transmembrane</keyword>
<organism evidence="2 3">
    <name type="scientific">Serratia marcescens</name>
    <dbReference type="NCBI Taxonomy" id="615"/>
    <lineage>
        <taxon>Bacteria</taxon>
        <taxon>Pseudomonadati</taxon>
        <taxon>Pseudomonadota</taxon>
        <taxon>Gammaproteobacteria</taxon>
        <taxon>Enterobacterales</taxon>
        <taxon>Yersiniaceae</taxon>
        <taxon>Serratia</taxon>
    </lineage>
</organism>
<keyword evidence="1" id="KW-1133">Transmembrane helix</keyword>
<dbReference type="RefSeq" id="WP_048797306.1">
    <property type="nucleotide sequence ID" value="NZ_JVEJ01000440.1"/>
</dbReference>
<dbReference type="AlphaFoldDB" id="A0A5C7C2R8"/>
<evidence type="ECO:0000256" key="1">
    <source>
        <dbReference type="SAM" id="Phobius"/>
    </source>
</evidence>
<proteinExistence type="predicted"/>